<feature type="chain" id="PRO_5046298160" evidence="5">
    <location>
        <begin position="30"/>
        <end position="342"/>
    </location>
</feature>
<protein>
    <submittedName>
        <fullName evidence="7">ABC transporter substrate-binding protein</fullName>
    </submittedName>
</protein>
<dbReference type="PANTHER" id="PTHR30532">
    <property type="entry name" value="IRON III DICITRATE-BINDING PERIPLASMIC PROTEIN"/>
    <property type="match status" value="1"/>
</dbReference>
<evidence type="ECO:0000256" key="5">
    <source>
        <dbReference type="SAM" id="SignalP"/>
    </source>
</evidence>
<evidence type="ECO:0000256" key="3">
    <source>
        <dbReference type="ARBA" id="ARBA00022448"/>
    </source>
</evidence>
<name>A0ABP7IHH1_9ACTN</name>
<keyword evidence="4 5" id="KW-0732">Signal</keyword>
<dbReference type="CDD" id="cd01146">
    <property type="entry name" value="FhuD"/>
    <property type="match status" value="1"/>
</dbReference>
<dbReference type="PROSITE" id="PS50983">
    <property type="entry name" value="FE_B12_PBP"/>
    <property type="match status" value="1"/>
</dbReference>
<dbReference type="RefSeq" id="WP_344775006.1">
    <property type="nucleotide sequence ID" value="NZ_BAABAH010000006.1"/>
</dbReference>
<dbReference type="PROSITE" id="PS51257">
    <property type="entry name" value="PROKAR_LIPOPROTEIN"/>
    <property type="match status" value="1"/>
</dbReference>
<comment type="subcellular location">
    <subcellularLocation>
        <location evidence="1">Cell envelope</location>
    </subcellularLocation>
</comment>
<dbReference type="PANTHER" id="PTHR30532:SF24">
    <property type="entry name" value="FERRIC ENTEROBACTIN-BINDING PERIPLASMIC PROTEIN FEPB"/>
    <property type="match status" value="1"/>
</dbReference>
<dbReference type="Gene3D" id="3.40.50.1980">
    <property type="entry name" value="Nitrogenase molybdenum iron protein domain"/>
    <property type="match status" value="2"/>
</dbReference>
<dbReference type="Pfam" id="PF01497">
    <property type="entry name" value="Peripla_BP_2"/>
    <property type="match status" value="1"/>
</dbReference>
<dbReference type="Proteomes" id="UP001501821">
    <property type="component" value="Unassembled WGS sequence"/>
</dbReference>
<dbReference type="InterPro" id="IPR002491">
    <property type="entry name" value="ABC_transptr_periplasmic_BD"/>
</dbReference>
<evidence type="ECO:0000256" key="1">
    <source>
        <dbReference type="ARBA" id="ARBA00004196"/>
    </source>
</evidence>
<keyword evidence="8" id="KW-1185">Reference proteome</keyword>
<keyword evidence="3" id="KW-0813">Transport</keyword>
<evidence type="ECO:0000313" key="7">
    <source>
        <dbReference type="EMBL" id="GAA3818629.1"/>
    </source>
</evidence>
<organism evidence="7 8">
    <name type="scientific">Nocardioides panacisoli</name>
    <dbReference type="NCBI Taxonomy" id="627624"/>
    <lineage>
        <taxon>Bacteria</taxon>
        <taxon>Bacillati</taxon>
        <taxon>Actinomycetota</taxon>
        <taxon>Actinomycetes</taxon>
        <taxon>Propionibacteriales</taxon>
        <taxon>Nocardioidaceae</taxon>
        <taxon>Nocardioides</taxon>
    </lineage>
</organism>
<dbReference type="EMBL" id="BAABAH010000006">
    <property type="protein sequence ID" value="GAA3818629.1"/>
    <property type="molecule type" value="Genomic_DNA"/>
</dbReference>
<dbReference type="SUPFAM" id="SSF53807">
    <property type="entry name" value="Helical backbone' metal receptor"/>
    <property type="match status" value="1"/>
</dbReference>
<reference evidence="8" key="1">
    <citation type="journal article" date="2019" name="Int. J. Syst. Evol. Microbiol.">
        <title>The Global Catalogue of Microorganisms (GCM) 10K type strain sequencing project: providing services to taxonomists for standard genome sequencing and annotation.</title>
        <authorList>
            <consortium name="The Broad Institute Genomics Platform"/>
            <consortium name="The Broad Institute Genome Sequencing Center for Infectious Disease"/>
            <person name="Wu L."/>
            <person name="Ma J."/>
        </authorList>
    </citation>
    <scope>NUCLEOTIDE SEQUENCE [LARGE SCALE GENOMIC DNA]</scope>
    <source>
        <strain evidence="8">JCM 16953</strain>
    </source>
</reference>
<evidence type="ECO:0000256" key="2">
    <source>
        <dbReference type="ARBA" id="ARBA00008814"/>
    </source>
</evidence>
<comment type="similarity">
    <text evidence="2">Belongs to the bacterial solute-binding protein 8 family.</text>
</comment>
<feature type="domain" description="Fe/B12 periplasmic-binding" evidence="6">
    <location>
        <begin position="63"/>
        <end position="339"/>
    </location>
</feature>
<evidence type="ECO:0000256" key="4">
    <source>
        <dbReference type="ARBA" id="ARBA00022729"/>
    </source>
</evidence>
<comment type="caution">
    <text evidence="7">The sequence shown here is derived from an EMBL/GenBank/DDBJ whole genome shotgun (WGS) entry which is preliminary data.</text>
</comment>
<dbReference type="InterPro" id="IPR051313">
    <property type="entry name" value="Bact_iron-sidero_bind"/>
</dbReference>
<proteinExistence type="inferred from homology"/>
<evidence type="ECO:0000313" key="8">
    <source>
        <dbReference type="Proteomes" id="UP001501821"/>
    </source>
</evidence>
<feature type="signal peptide" evidence="5">
    <location>
        <begin position="1"/>
        <end position="29"/>
    </location>
</feature>
<evidence type="ECO:0000259" key="6">
    <source>
        <dbReference type="PROSITE" id="PS50983"/>
    </source>
</evidence>
<sequence>MHRRSLLACCTLLAAATLLSGCSTGSTQATDTPSAATSADPDAFPVTIEHAYGETTIPSEPARVVSIGSSDQDDLLALGVVPVGIQKVTWGGNARGTTPWFDARLEELGGATPTLLDETDDIPVDEVAALEPDLILATLSGITQQQYDKLSKIAPVVAYPDQPWTTTWQQSLEMTGEAVGRSELAEQLEEETEAAFTQARTDFPELQGKTFIWGALATTDLSQVYYYTPRDLRPVFLTSIGMQNAPVIERISPEDSFYGQLSAERAAELESDFFFTYAVKESDAQTFADDRLLGRIPAIANGHLWASTDNITSNAAGVPTPLSVPYAIEHFVPKVAEAVAGR</sequence>
<gene>
    <name evidence="7" type="ORF">GCM10022242_20590</name>
</gene>
<accession>A0ABP7IHH1</accession>